<evidence type="ECO:0000313" key="7">
    <source>
        <dbReference type="Proteomes" id="UP000003560"/>
    </source>
</evidence>
<reference evidence="6 7" key="2">
    <citation type="submission" date="2008-10" db="EMBL/GenBank/DDBJ databases">
        <authorList>
            <person name="Fulton L."/>
            <person name="Clifton S."/>
            <person name="Fulton B."/>
            <person name="Xu J."/>
            <person name="Minx P."/>
            <person name="Pepin K.H."/>
            <person name="Johnson M."/>
            <person name="Thiruvilangam P."/>
            <person name="Bhonagiri V."/>
            <person name="Nash W.E."/>
            <person name="Mardis E.R."/>
            <person name="Wilson R.K."/>
        </authorList>
    </citation>
    <scope>NUCLEOTIDE SEQUENCE [LARGE SCALE GENOMIC DNA]</scope>
    <source>
        <strain evidence="6 7">DSM 13279</strain>
    </source>
</reference>
<dbReference type="Proteomes" id="UP000003560">
    <property type="component" value="Unassembled WGS sequence"/>
</dbReference>
<dbReference type="PROSITE" id="PS00743">
    <property type="entry name" value="BETA_LACTAMASE_B_1"/>
    <property type="match status" value="1"/>
</dbReference>
<proteinExistence type="predicted"/>
<dbReference type="AlphaFoldDB" id="B6GB90"/>
<dbReference type="PANTHER" id="PTHR46233:SF3">
    <property type="entry name" value="HYDROXYACYLGLUTATHIONE HYDROLASE GLOC"/>
    <property type="match status" value="1"/>
</dbReference>
<sequence length="236" mass="25161">MRIDMETFLNMKKNGSLAIHCVVNGPIQTNTYFAVSGDEAVIIDPAWEGERLAEVFAERCPGARVVAIICTHGHADHIGGVAGLRRALGGDVPFMISEVDAGIMAGAIASMRDMWGFDHEMPPAPDRLLREGDTVAFGDVELQVMATPGHTPGGIVLFCAASTGNVAFVGDTLFPGAHGRTDLAGGSEKQVIDSLGKMGAFLPGDTLCLIGHNDTTTIADELQNNLFMRRGLRHYR</sequence>
<dbReference type="Gene3D" id="3.60.15.10">
    <property type="entry name" value="Ribonuclease Z/Hydroxyacylglutathione hydrolase-like"/>
    <property type="match status" value="1"/>
</dbReference>
<dbReference type="EMBL" id="ABXJ01000070">
    <property type="protein sequence ID" value="EEA90454.1"/>
    <property type="molecule type" value="Genomic_DNA"/>
</dbReference>
<dbReference type="eggNOG" id="COG0491">
    <property type="taxonomic scope" value="Bacteria"/>
</dbReference>
<evidence type="ECO:0000313" key="6">
    <source>
        <dbReference type="EMBL" id="EEA90454.1"/>
    </source>
</evidence>
<dbReference type="InterPro" id="IPR051453">
    <property type="entry name" value="MBL_Glyoxalase_II"/>
</dbReference>
<dbReference type="InterPro" id="IPR036866">
    <property type="entry name" value="RibonucZ/Hydroxyglut_hydro"/>
</dbReference>
<dbReference type="Pfam" id="PF00753">
    <property type="entry name" value="Lactamase_B"/>
    <property type="match status" value="1"/>
</dbReference>
<evidence type="ECO:0000256" key="3">
    <source>
        <dbReference type="ARBA" id="ARBA00022801"/>
    </source>
</evidence>
<dbReference type="PANTHER" id="PTHR46233">
    <property type="entry name" value="HYDROXYACYLGLUTATHIONE HYDROLASE GLOC"/>
    <property type="match status" value="1"/>
</dbReference>
<dbReference type="CDD" id="cd06262">
    <property type="entry name" value="metallo-hydrolase-like_MBL-fold"/>
    <property type="match status" value="1"/>
</dbReference>
<comment type="cofactor">
    <cofactor evidence="1">
        <name>Zn(2+)</name>
        <dbReference type="ChEBI" id="CHEBI:29105"/>
    </cofactor>
</comment>
<evidence type="ECO:0000259" key="5">
    <source>
        <dbReference type="SMART" id="SM00849"/>
    </source>
</evidence>
<dbReference type="HOGENOM" id="CLU_030571_5_0_11"/>
<dbReference type="InterPro" id="IPR001018">
    <property type="entry name" value="Beta-lactamase_class-B_CS"/>
</dbReference>
<dbReference type="SMART" id="SM00849">
    <property type="entry name" value="Lactamase_B"/>
    <property type="match status" value="1"/>
</dbReference>
<organism evidence="6 7">
    <name type="scientific">Collinsella stercoris DSM 13279</name>
    <dbReference type="NCBI Taxonomy" id="445975"/>
    <lineage>
        <taxon>Bacteria</taxon>
        <taxon>Bacillati</taxon>
        <taxon>Actinomycetota</taxon>
        <taxon>Coriobacteriia</taxon>
        <taxon>Coriobacteriales</taxon>
        <taxon>Coriobacteriaceae</taxon>
        <taxon>Collinsella</taxon>
    </lineage>
</organism>
<keyword evidence="4" id="KW-0862">Zinc</keyword>
<keyword evidence="7" id="KW-1185">Reference proteome</keyword>
<feature type="domain" description="Metallo-beta-lactamase" evidence="5">
    <location>
        <begin position="28"/>
        <end position="212"/>
    </location>
</feature>
<dbReference type="GO" id="GO:0008800">
    <property type="term" value="F:beta-lactamase activity"/>
    <property type="evidence" value="ECO:0007669"/>
    <property type="project" value="InterPro"/>
</dbReference>
<dbReference type="SUPFAM" id="SSF56281">
    <property type="entry name" value="Metallo-hydrolase/oxidoreductase"/>
    <property type="match status" value="1"/>
</dbReference>
<evidence type="ECO:0000256" key="2">
    <source>
        <dbReference type="ARBA" id="ARBA00022723"/>
    </source>
</evidence>
<reference evidence="6 7" key="1">
    <citation type="submission" date="2008-10" db="EMBL/GenBank/DDBJ databases">
        <title>Draft genome sequence of Collinsella stercoris (DSM 13279).</title>
        <authorList>
            <person name="Sudarsanam P."/>
            <person name="Ley R."/>
            <person name="Guruge J."/>
            <person name="Turnbaugh P.J."/>
            <person name="Mahowald M."/>
            <person name="Liep D."/>
            <person name="Gordon J."/>
        </authorList>
    </citation>
    <scope>NUCLEOTIDE SEQUENCE [LARGE SCALE GENOMIC DNA]</scope>
    <source>
        <strain evidence="6 7">DSM 13279</strain>
    </source>
</reference>
<protein>
    <submittedName>
        <fullName evidence="6">Metallo-beta-lactamase domain protein</fullName>
    </submittedName>
</protein>
<name>B6GB90_9ACTN</name>
<evidence type="ECO:0000256" key="4">
    <source>
        <dbReference type="ARBA" id="ARBA00022833"/>
    </source>
</evidence>
<comment type="caution">
    <text evidence="6">The sequence shown here is derived from an EMBL/GenBank/DDBJ whole genome shotgun (WGS) entry which is preliminary data.</text>
</comment>
<dbReference type="GO" id="GO:0017001">
    <property type="term" value="P:antibiotic catabolic process"/>
    <property type="evidence" value="ECO:0007669"/>
    <property type="project" value="InterPro"/>
</dbReference>
<dbReference type="InterPro" id="IPR001279">
    <property type="entry name" value="Metallo-B-lactamas"/>
</dbReference>
<dbReference type="STRING" id="445975.COLSTE_01348"/>
<keyword evidence="2" id="KW-0479">Metal-binding</keyword>
<accession>B6GB90</accession>
<dbReference type="GO" id="GO:0008270">
    <property type="term" value="F:zinc ion binding"/>
    <property type="evidence" value="ECO:0007669"/>
    <property type="project" value="InterPro"/>
</dbReference>
<evidence type="ECO:0000256" key="1">
    <source>
        <dbReference type="ARBA" id="ARBA00001947"/>
    </source>
</evidence>
<gene>
    <name evidence="6" type="ORF">COLSTE_01348</name>
</gene>
<keyword evidence="3" id="KW-0378">Hydrolase</keyword>